<keyword evidence="1" id="KW-0732">Signal</keyword>
<keyword evidence="3" id="KW-1185">Reference proteome</keyword>
<dbReference type="AlphaFoldDB" id="A0A840BTV9"/>
<name>A0A840BTV9_9HYPH</name>
<comment type="caution">
    <text evidence="2">The sequence shown here is derived from an EMBL/GenBank/DDBJ whole genome shotgun (WGS) entry which is preliminary data.</text>
</comment>
<sequence>MSRLKRFAVAGAMGCTLLSAPAVGADLQPQPPVPAQPAPSSWQFQATIYGWATSLTGTVGVRNLPAAKVDASFADVLENLDGALMGSFLAKNGDWMFLIDFVGARLSDSATLKIANAPTVKFRQGLFIASAIAGYRLPLGDPNLDVSLTAGVRYQQLTAKMTLYPGLLPGLSLTNEETEDWLDPIVGVALQYRINDRWFVNALADIGGFGVGSDLTAQGLVSVGYKWTDTVSTAIGYRALYTDYSTSGHRTGTFRYDTTMHGPFLSLAFHF</sequence>
<proteinExistence type="predicted"/>
<dbReference type="RefSeq" id="WP_183315400.1">
    <property type="nucleotide sequence ID" value="NZ_JACIEN010000001.1"/>
</dbReference>
<dbReference type="EMBL" id="JACIEN010000001">
    <property type="protein sequence ID" value="MBB4015112.1"/>
    <property type="molecule type" value="Genomic_DNA"/>
</dbReference>
<evidence type="ECO:0000256" key="1">
    <source>
        <dbReference type="SAM" id="SignalP"/>
    </source>
</evidence>
<dbReference type="Proteomes" id="UP000577362">
    <property type="component" value="Unassembled WGS sequence"/>
</dbReference>
<reference evidence="2 3" key="1">
    <citation type="submission" date="2020-08" db="EMBL/GenBank/DDBJ databases">
        <title>Genomic Encyclopedia of Type Strains, Phase IV (KMG-IV): sequencing the most valuable type-strain genomes for metagenomic binning, comparative biology and taxonomic classification.</title>
        <authorList>
            <person name="Goeker M."/>
        </authorList>
    </citation>
    <scope>NUCLEOTIDE SEQUENCE [LARGE SCALE GENOMIC DNA]</scope>
    <source>
        <strain evidence="2 3">DSM 103737</strain>
    </source>
</reference>
<organism evidence="2 3">
    <name type="scientific">Chelatococcus caeni</name>
    <dbReference type="NCBI Taxonomy" id="1348468"/>
    <lineage>
        <taxon>Bacteria</taxon>
        <taxon>Pseudomonadati</taxon>
        <taxon>Pseudomonadota</taxon>
        <taxon>Alphaproteobacteria</taxon>
        <taxon>Hyphomicrobiales</taxon>
        <taxon>Chelatococcaceae</taxon>
        <taxon>Chelatococcus</taxon>
    </lineage>
</organism>
<evidence type="ECO:0000313" key="3">
    <source>
        <dbReference type="Proteomes" id="UP000577362"/>
    </source>
</evidence>
<protein>
    <recommendedName>
        <fullName evidence="4">Outer membrane protein beta-barrel domain-containing protein</fullName>
    </recommendedName>
</protein>
<feature type="signal peptide" evidence="1">
    <location>
        <begin position="1"/>
        <end position="24"/>
    </location>
</feature>
<feature type="chain" id="PRO_5032536000" description="Outer membrane protein beta-barrel domain-containing protein" evidence="1">
    <location>
        <begin position="25"/>
        <end position="271"/>
    </location>
</feature>
<accession>A0A840BTV9</accession>
<gene>
    <name evidence="2" type="ORF">GGR16_000118</name>
</gene>
<evidence type="ECO:0008006" key="4">
    <source>
        <dbReference type="Google" id="ProtNLM"/>
    </source>
</evidence>
<evidence type="ECO:0000313" key="2">
    <source>
        <dbReference type="EMBL" id="MBB4015112.1"/>
    </source>
</evidence>